<dbReference type="PROSITE" id="PS01124">
    <property type="entry name" value="HTH_ARAC_FAMILY_2"/>
    <property type="match status" value="1"/>
</dbReference>
<dbReference type="HOGENOM" id="CLU_000445_88_2_10"/>
<accession>A0A077EIL6</accession>
<feature type="domain" description="HTH araC/xylS-type" evidence="4">
    <location>
        <begin position="197"/>
        <end position="275"/>
    </location>
</feature>
<organism evidence="5 6">
    <name type="scientific">Elizabethkingia anophelis NUHP1</name>
    <dbReference type="NCBI Taxonomy" id="1338011"/>
    <lineage>
        <taxon>Bacteria</taxon>
        <taxon>Pseudomonadati</taxon>
        <taxon>Bacteroidota</taxon>
        <taxon>Flavobacteriia</taxon>
        <taxon>Flavobacteriales</taxon>
        <taxon>Weeksellaceae</taxon>
        <taxon>Elizabethkingia</taxon>
    </lineage>
</organism>
<proteinExistence type="predicted"/>
<dbReference type="GO" id="GO:0043565">
    <property type="term" value="F:sequence-specific DNA binding"/>
    <property type="evidence" value="ECO:0007669"/>
    <property type="project" value="InterPro"/>
</dbReference>
<evidence type="ECO:0000256" key="2">
    <source>
        <dbReference type="ARBA" id="ARBA00023125"/>
    </source>
</evidence>
<dbReference type="SUPFAM" id="SSF51215">
    <property type="entry name" value="Regulatory protein AraC"/>
    <property type="match status" value="1"/>
</dbReference>
<dbReference type="SMART" id="SM00342">
    <property type="entry name" value="HTH_ARAC"/>
    <property type="match status" value="1"/>
</dbReference>
<dbReference type="AlphaFoldDB" id="A0A077EIL6"/>
<evidence type="ECO:0000256" key="3">
    <source>
        <dbReference type="ARBA" id="ARBA00023163"/>
    </source>
</evidence>
<dbReference type="RefSeq" id="WP_024566360.1">
    <property type="nucleotide sequence ID" value="NZ_CP007547.1"/>
</dbReference>
<dbReference type="Proteomes" id="UP000028933">
    <property type="component" value="Chromosome"/>
</dbReference>
<reference evidence="5" key="1">
    <citation type="journal article" date="2013" name="Lancet">
        <title>First case of E anophelis outbreak in an intensive-care unit.</title>
        <authorList>
            <person name="Teo J."/>
            <person name="Tan S.Y."/>
            <person name="Tay M."/>
            <person name="Ding Y."/>
            <person name="Kjelleberg S."/>
            <person name="Givskov M."/>
            <person name="Lin R.T."/>
            <person name="Yang L."/>
        </authorList>
    </citation>
    <scope>NUCLEOTIDE SEQUENCE [LARGE SCALE GENOMIC DNA]</scope>
    <source>
        <strain evidence="5">NUHP1</strain>
    </source>
</reference>
<dbReference type="Pfam" id="PF12833">
    <property type="entry name" value="HTH_18"/>
    <property type="match status" value="1"/>
</dbReference>
<keyword evidence="3" id="KW-0804">Transcription</keyword>
<evidence type="ECO:0000313" key="6">
    <source>
        <dbReference type="Proteomes" id="UP000028933"/>
    </source>
</evidence>
<keyword evidence="1" id="KW-0805">Transcription regulation</keyword>
<dbReference type="InterPro" id="IPR009057">
    <property type="entry name" value="Homeodomain-like_sf"/>
</dbReference>
<dbReference type="GO" id="GO:0003700">
    <property type="term" value="F:DNA-binding transcription factor activity"/>
    <property type="evidence" value="ECO:0007669"/>
    <property type="project" value="InterPro"/>
</dbReference>
<evidence type="ECO:0000313" key="5">
    <source>
        <dbReference type="EMBL" id="AIL47302.1"/>
    </source>
</evidence>
<dbReference type="InterPro" id="IPR018060">
    <property type="entry name" value="HTH_AraC"/>
</dbReference>
<dbReference type="STRING" id="1338011.BD94_3527"/>
<evidence type="ECO:0000259" key="4">
    <source>
        <dbReference type="PROSITE" id="PS01124"/>
    </source>
</evidence>
<keyword evidence="2" id="KW-0238">DNA-binding</keyword>
<dbReference type="EMBL" id="CP007547">
    <property type="protein sequence ID" value="AIL47302.1"/>
    <property type="molecule type" value="Genomic_DNA"/>
</dbReference>
<dbReference type="Gene3D" id="1.10.10.60">
    <property type="entry name" value="Homeodomain-like"/>
    <property type="match status" value="2"/>
</dbReference>
<dbReference type="SUPFAM" id="SSF46689">
    <property type="entry name" value="Homeodomain-like"/>
    <property type="match status" value="1"/>
</dbReference>
<sequence length="292" mass="33813">MDIKPKFEGLHIENYKAGNLADFSKKASKINKLLLCFVLEGELNLYITSKPYLIEKNSIIMIPPDTDVAHISESENISLSVFFISLDFISTYSFLEVLLTSEEIKFNPVIKTEIPSKNLIWSTVKLIRNYHTQTKEICTPESVQYLLYALLELVSKLYMPVIKSKSLLQTRNQDIIKNFFNLLEKYGHLERSALFYSDQLHLSAQYLSNIIKKETGKPIKQWISYMVIKHAKELLKTTPLSIKEVSNQLKFVDSSLFCRYFRRCTGITASSYRENYIIKSHNSNRSELQSPN</sequence>
<protein>
    <submittedName>
        <fullName evidence="5">Transcriptional regulator, AraC family</fullName>
    </submittedName>
</protein>
<dbReference type="eggNOG" id="COG2207">
    <property type="taxonomic scope" value="Bacteria"/>
</dbReference>
<gene>
    <name evidence="5" type="ORF">BD94_3527</name>
</gene>
<dbReference type="InterPro" id="IPR037923">
    <property type="entry name" value="HTH-like"/>
</dbReference>
<evidence type="ECO:0000256" key="1">
    <source>
        <dbReference type="ARBA" id="ARBA00023015"/>
    </source>
</evidence>
<name>A0A077EIL6_9FLAO</name>
<dbReference type="PANTHER" id="PTHR43280">
    <property type="entry name" value="ARAC-FAMILY TRANSCRIPTIONAL REGULATOR"/>
    <property type="match status" value="1"/>
</dbReference>
<dbReference type="KEGG" id="eao:BD94_3527"/>
<dbReference type="PANTHER" id="PTHR43280:SF32">
    <property type="entry name" value="TRANSCRIPTIONAL REGULATORY PROTEIN"/>
    <property type="match status" value="1"/>
</dbReference>
<reference evidence="5" key="2">
    <citation type="journal article" date="2015" name="Genome Biol. Evol.">
        <title>Complete Genome Sequence and Transcriptomic Analysis of the Novel Pathogen Elizabethkingia anophelis in Response to Oxidative Stress.</title>
        <authorList>
            <person name="Li Y."/>
            <person name="Liu Y."/>
            <person name="Chew S.C."/>
            <person name="Tay M."/>
            <person name="Salido M.M."/>
            <person name="Teo J."/>
            <person name="Lauro F.M."/>
            <person name="Givskov M."/>
            <person name="Yang L."/>
        </authorList>
    </citation>
    <scope>NUCLEOTIDE SEQUENCE</scope>
    <source>
        <strain evidence="5">NUHP1</strain>
    </source>
</reference>